<gene>
    <name evidence="2" type="ORF">S03H2_58931</name>
</gene>
<reference evidence="2" key="1">
    <citation type="journal article" date="2014" name="Front. Microbiol.">
        <title>High frequency of phylogenetically diverse reductive dehalogenase-homologous genes in deep subseafloor sedimentary metagenomes.</title>
        <authorList>
            <person name="Kawai M."/>
            <person name="Futagami T."/>
            <person name="Toyoda A."/>
            <person name="Takaki Y."/>
            <person name="Nishi S."/>
            <person name="Hori S."/>
            <person name="Arai W."/>
            <person name="Tsubouchi T."/>
            <person name="Morono Y."/>
            <person name="Uchiyama I."/>
            <person name="Ito T."/>
            <person name="Fujiyama A."/>
            <person name="Inagaki F."/>
            <person name="Takami H."/>
        </authorList>
    </citation>
    <scope>NUCLEOTIDE SEQUENCE</scope>
    <source>
        <strain evidence="2">Expedition CK06-06</strain>
    </source>
</reference>
<evidence type="ECO:0000256" key="1">
    <source>
        <dbReference type="SAM" id="Phobius"/>
    </source>
</evidence>
<feature type="transmembrane region" description="Helical" evidence="1">
    <location>
        <begin position="7"/>
        <end position="29"/>
    </location>
</feature>
<organism evidence="2">
    <name type="scientific">marine sediment metagenome</name>
    <dbReference type="NCBI Taxonomy" id="412755"/>
    <lineage>
        <taxon>unclassified sequences</taxon>
        <taxon>metagenomes</taxon>
        <taxon>ecological metagenomes</taxon>
    </lineage>
</organism>
<name>X1K8H3_9ZZZZ</name>
<evidence type="ECO:0000313" key="2">
    <source>
        <dbReference type="EMBL" id="GAH78383.1"/>
    </source>
</evidence>
<keyword evidence="1" id="KW-0472">Membrane</keyword>
<keyword evidence="1" id="KW-0812">Transmembrane</keyword>
<accession>X1K8H3</accession>
<sequence>MDKREELIKYIIILIFSLFIEYTVFGPIVQHFVELGLNNEITIGGVTAPANELMDPTILYLYNRCGT</sequence>
<proteinExistence type="predicted"/>
<dbReference type="EMBL" id="BARU01037864">
    <property type="protein sequence ID" value="GAH78383.1"/>
    <property type="molecule type" value="Genomic_DNA"/>
</dbReference>
<comment type="caution">
    <text evidence="2">The sequence shown here is derived from an EMBL/GenBank/DDBJ whole genome shotgun (WGS) entry which is preliminary data.</text>
</comment>
<dbReference type="AlphaFoldDB" id="X1K8H3"/>
<keyword evidence="1" id="KW-1133">Transmembrane helix</keyword>
<protein>
    <submittedName>
        <fullName evidence="2">Uncharacterized protein</fullName>
    </submittedName>
</protein>